<keyword evidence="4" id="KW-0699">rRNA-binding</keyword>
<proteinExistence type="inferred from homology"/>
<evidence type="ECO:0000256" key="4">
    <source>
        <dbReference type="HAMAP-Rule" id="MF_00270"/>
    </source>
</evidence>
<dbReference type="GO" id="GO:0003735">
    <property type="term" value="F:structural constituent of ribosome"/>
    <property type="evidence" value="ECO:0007669"/>
    <property type="project" value="InterPro"/>
</dbReference>
<dbReference type="Proteomes" id="UP000711391">
    <property type="component" value="Unassembled WGS sequence"/>
</dbReference>
<dbReference type="InterPro" id="IPR036870">
    <property type="entry name" value="Ribosomal_bS18_sf"/>
</dbReference>
<sequence length="76" mass="9030">MKRQLFQRKKKKMSKYELPKRFDYKDIDILKQFITETGKIIPARVTGVSASNQRKLTKSIKIARFLALLPYTDMHQ</sequence>
<keyword evidence="4" id="KW-0694">RNA-binding</keyword>
<dbReference type="GO" id="GO:0006412">
    <property type="term" value="P:translation"/>
    <property type="evidence" value="ECO:0007669"/>
    <property type="project" value="UniProtKB-UniRule"/>
</dbReference>
<dbReference type="EMBL" id="JADHQD010000010">
    <property type="protein sequence ID" value="MBL6818263.1"/>
    <property type="molecule type" value="Genomic_DNA"/>
</dbReference>
<dbReference type="GO" id="GO:1990904">
    <property type="term" value="C:ribonucleoprotein complex"/>
    <property type="evidence" value="ECO:0007669"/>
    <property type="project" value="UniProtKB-KW"/>
</dbReference>
<evidence type="ECO:0000313" key="6">
    <source>
        <dbReference type="EMBL" id="MBL6818263.1"/>
    </source>
</evidence>
<name>A0A937I8R6_9GAMM</name>
<dbReference type="GO" id="GO:0070181">
    <property type="term" value="F:small ribosomal subunit rRNA binding"/>
    <property type="evidence" value="ECO:0007669"/>
    <property type="project" value="TreeGrafter"/>
</dbReference>
<dbReference type="PANTHER" id="PTHR13479">
    <property type="entry name" value="30S RIBOSOMAL PROTEIN S18"/>
    <property type="match status" value="1"/>
</dbReference>
<dbReference type="GO" id="GO:0005840">
    <property type="term" value="C:ribosome"/>
    <property type="evidence" value="ECO:0007669"/>
    <property type="project" value="UniProtKB-KW"/>
</dbReference>
<dbReference type="NCBIfam" id="TIGR00165">
    <property type="entry name" value="S18"/>
    <property type="match status" value="1"/>
</dbReference>
<keyword evidence="2 4" id="KW-0689">Ribosomal protein</keyword>
<dbReference type="PANTHER" id="PTHR13479:SF40">
    <property type="entry name" value="SMALL RIBOSOMAL SUBUNIT PROTEIN BS18M"/>
    <property type="match status" value="1"/>
</dbReference>
<dbReference type="InterPro" id="IPR001648">
    <property type="entry name" value="Ribosomal_bS18"/>
</dbReference>
<organism evidence="6 7">
    <name type="scientific">SAR86 cluster bacterium</name>
    <dbReference type="NCBI Taxonomy" id="2030880"/>
    <lineage>
        <taxon>Bacteria</taxon>
        <taxon>Pseudomonadati</taxon>
        <taxon>Pseudomonadota</taxon>
        <taxon>Gammaproteobacteria</taxon>
        <taxon>SAR86 cluster</taxon>
    </lineage>
</organism>
<dbReference type="PRINTS" id="PR00974">
    <property type="entry name" value="RIBOSOMALS18"/>
</dbReference>
<evidence type="ECO:0000256" key="5">
    <source>
        <dbReference type="RuleBase" id="RU003910"/>
    </source>
</evidence>
<evidence type="ECO:0000256" key="3">
    <source>
        <dbReference type="ARBA" id="ARBA00023274"/>
    </source>
</evidence>
<comment type="subunit">
    <text evidence="4">Part of the 30S ribosomal subunit. Forms a tight heterodimer with protein bS6.</text>
</comment>
<dbReference type="SUPFAM" id="SSF46911">
    <property type="entry name" value="Ribosomal protein S18"/>
    <property type="match status" value="1"/>
</dbReference>
<dbReference type="Gene3D" id="4.10.640.10">
    <property type="entry name" value="Ribosomal protein S18"/>
    <property type="match status" value="1"/>
</dbReference>
<comment type="caution">
    <text evidence="6">The sequence shown here is derived from an EMBL/GenBank/DDBJ whole genome shotgun (WGS) entry which is preliminary data.</text>
</comment>
<evidence type="ECO:0000313" key="7">
    <source>
        <dbReference type="Proteomes" id="UP000711391"/>
    </source>
</evidence>
<accession>A0A937I8R6</accession>
<protein>
    <recommendedName>
        <fullName evidence="4">Small ribosomal subunit protein bS18</fullName>
    </recommendedName>
</protein>
<reference evidence="6" key="1">
    <citation type="submission" date="2020-10" db="EMBL/GenBank/DDBJ databases">
        <title>Microbiome of the Black Sea water column analyzed by genome centric metagenomics.</title>
        <authorList>
            <person name="Cabello-Yeves P.J."/>
            <person name="Callieri C."/>
            <person name="Picazo A."/>
            <person name="Mehrshad M."/>
            <person name="Haro-Moreno J.M."/>
            <person name="Roda-Garcia J."/>
            <person name="Dzembekova N."/>
            <person name="Slabakova V."/>
            <person name="Slabakova N."/>
            <person name="Moncheva S."/>
            <person name="Rodriguez-Valera F."/>
        </authorList>
    </citation>
    <scope>NUCLEOTIDE SEQUENCE</scope>
    <source>
        <strain evidence="6">BS307-5m-G50</strain>
    </source>
</reference>
<dbReference type="AlphaFoldDB" id="A0A937I8R6"/>
<comment type="similarity">
    <text evidence="1 4 5">Belongs to the bacterial ribosomal protein bS18 family.</text>
</comment>
<evidence type="ECO:0000256" key="1">
    <source>
        <dbReference type="ARBA" id="ARBA00005589"/>
    </source>
</evidence>
<dbReference type="HAMAP" id="MF_00270">
    <property type="entry name" value="Ribosomal_bS18"/>
    <property type="match status" value="1"/>
</dbReference>
<keyword evidence="3 4" id="KW-0687">Ribonucleoprotein</keyword>
<comment type="function">
    <text evidence="4">Binds as a heterodimer with protein bS6 to the central domain of the 16S rRNA, where it helps stabilize the platform of the 30S subunit.</text>
</comment>
<dbReference type="Pfam" id="PF01084">
    <property type="entry name" value="Ribosomal_S18"/>
    <property type="match status" value="1"/>
</dbReference>
<gene>
    <name evidence="4" type="primary">rpsR</name>
    <name evidence="6" type="ORF">ISQ64_02530</name>
</gene>
<evidence type="ECO:0000256" key="2">
    <source>
        <dbReference type="ARBA" id="ARBA00022980"/>
    </source>
</evidence>